<gene>
    <name evidence="3" type="ORF">GCM10009107_08280</name>
</gene>
<sequence>MAVKPKIVRLACWVVLAGLAACGGGGGGDAGGGGDTRTTSGLLPAAVTPGATLATDASVFRPMRDQATWTYRGSYKAFSGADATAYTNTVTQSLTAAGEVSESSTDDAHAGSASQTVQISAGTVATPATVDFTGLGNAEALSLVELRSPVRRGEQYTVLDRHYATSNYDGDLDGKADAMDVAIYASVIGKESLSLPNLPTMDTVLVDTTVVSRLQYSSNQQFSNVVTLTRQVWYAAGVGIVRQRTTGPNAAGSGIEEADEQIASWDGLESGLGAMAITPTFVPDSSALFPGQRLSAGIGFQAFAFADHALLLTSAPDGLTPGVTASELNLRGEVTGTRQLDFISSPTPYQAVFVQHAGGLLYLAQDDPNAGSPVVKVTKLDAHGAVQVAVGSIAIDLSGTVFQPTIKNQFAAAVDGSTLWVMWPRTWVNVGVGFVNDLVLQAFDFNGQPLAPEQLLMRASGSDFFLISGLSAGHGSALATWMRTTGGVKELMMTSASVTAGASSVSLAGGFSDGAALVAPFSLADGGALLWPQLPFTTGVTGVGGLRLDSNFSPVRSTANLGDERIASIAAYRAARALDNRVVLLGDVSLELLWPDSADTDLVAQLHWMDTSAAALASTPVSTVRFASPKYAVQLVFPDRVLVIGTAMPPGYYEGLATSVVWLNRGTSLP</sequence>
<evidence type="ECO:0000313" key="4">
    <source>
        <dbReference type="Proteomes" id="UP001500279"/>
    </source>
</evidence>
<evidence type="ECO:0000256" key="2">
    <source>
        <dbReference type="SAM" id="SignalP"/>
    </source>
</evidence>
<organism evidence="3 4">
    <name type="scientific">Ideonella azotifigens</name>
    <dbReference type="NCBI Taxonomy" id="513160"/>
    <lineage>
        <taxon>Bacteria</taxon>
        <taxon>Pseudomonadati</taxon>
        <taxon>Pseudomonadota</taxon>
        <taxon>Betaproteobacteria</taxon>
        <taxon>Burkholderiales</taxon>
        <taxon>Sphaerotilaceae</taxon>
        <taxon>Ideonella</taxon>
    </lineage>
</organism>
<dbReference type="Proteomes" id="UP001500279">
    <property type="component" value="Unassembled WGS sequence"/>
</dbReference>
<feature type="signal peptide" evidence="2">
    <location>
        <begin position="1"/>
        <end position="20"/>
    </location>
</feature>
<reference evidence="3 4" key="1">
    <citation type="journal article" date="2019" name="Int. J. Syst. Evol. Microbiol.">
        <title>The Global Catalogue of Microorganisms (GCM) 10K type strain sequencing project: providing services to taxonomists for standard genome sequencing and annotation.</title>
        <authorList>
            <consortium name="The Broad Institute Genomics Platform"/>
            <consortium name="The Broad Institute Genome Sequencing Center for Infectious Disease"/>
            <person name="Wu L."/>
            <person name="Ma J."/>
        </authorList>
    </citation>
    <scope>NUCLEOTIDE SEQUENCE [LARGE SCALE GENOMIC DNA]</scope>
    <source>
        <strain evidence="3 4">JCM 15503</strain>
    </source>
</reference>
<feature type="region of interest" description="Disordered" evidence="1">
    <location>
        <begin position="97"/>
        <end position="117"/>
    </location>
</feature>
<proteinExistence type="predicted"/>
<protein>
    <recommendedName>
        <fullName evidence="5">Lipoprotein</fullName>
    </recommendedName>
</protein>
<accession>A0ABN1JNN9</accession>
<keyword evidence="4" id="KW-1185">Reference proteome</keyword>
<comment type="caution">
    <text evidence="3">The sequence shown here is derived from an EMBL/GenBank/DDBJ whole genome shotgun (WGS) entry which is preliminary data.</text>
</comment>
<dbReference type="EMBL" id="BAAAEW010000004">
    <property type="protein sequence ID" value="GAA0743591.1"/>
    <property type="molecule type" value="Genomic_DNA"/>
</dbReference>
<name>A0ABN1JNN9_9BURK</name>
<feature type="chain" id="PRO_5046807596" description="Lipoprotein" evidence="2">
    <location>
        <begin position="21"/>
        <end position="670"/>
    </location>
</feature>
<dbReference type="RefSeq" id="WP_141287243.1">
    <property type="nucleotide sequence ID" value="NZ_BAAAEW010000004.1"/>
</dbReference>
<keyword evidence="2" id="KW-0732">Signal</keyword>
<evidence type="ECO:0000313" key="3">
    <source>
        <dbReference type="EMBL" id="GAA0743591.1"/>
    </source>
</evidence>
<evidence type="ECO:0008006" key="5">
    <source>
        <dbReference type="Google" id="ProtNLM"/>
    </source>
</evidence>
<dbReference type="PROSITE" id="PS51257">
    <property type="entry name" value="PROKAR_LIPOPROTEIN"/>
    <property type="match status" value="1"/>
</dbReference>
<evidence type="ECO:0000256" key="1">
    <source>
        <dbReference type="SAM" id="MobiDB-lite"/>
    </source>
</evidence>